<evidence type="ECO:0000259" key="1">
    <source>
        <dbReference type="Pfam" id="PF26226"/>
    </source>
</evidence>
<sequence length="159" mass="18575">MIDSAAILERLMEYYANDYDLTCPYQLGDTIYDTYAAYSHFNCFEHAFIRDTLTLSKGDLFRFKSHLTTAIEPFLVRGGEEFPAPGHIYTYVTGIFISERKVRDDVRRIIRRFRYYRGYGFYNRGYCQARIAAFDTETGTLICSPAAKELMLEYQRILG</sequence>
<dbReference type="InterPro" id="IPR058365">
    <property type="entry name" value="DUF8052"/>
</dbReference>
<dbReference type="EMBL" id="CP060634">
    <property type="protein sequence ID" value="QNM05693.1"/>
    <property type="molecule type" value="Genomic_DNA"/>
</dbReference>
<proteinExistence type="predicted"/>
<gene>
    <name evidence="2" type="ORF">H9Q78_00530</name>
</gene>
<accession>A0A7G9G4G1</accession>
<organism evidence="2 3">
    <name type="scientific">Qiania dongpingensis</name>
    <dbReference type="NCBI Taxonomy" id="2763669"/>
    <lineage>
        <taxon>Bacteria</taxon>
        <taxon>Bacillati</taxon>
        <taxon>Bacillota</taxon>
        <taxon>Clostridia</taxon>
        <taxon>Lachnospirales</taxon>
        <taxon>Lachnospiraceae</taxon>
        <taxon>Qiania</taxon>
    </lineage>
</organism>
<reference evidence="2 3" key="1">
    <citation type="submission" date="2020-08" db="EMBL/GenBank/DDBJ databases">
        <authorList>
            <person name="Liu C."/>
            <person name="Sun Q."/>
        </authorList>
    </citation>
    <scope>NUCLEOTIDE SEQUENCE [LARGE SCALE GENOMIC DNA]</scope>
    <source>
        <strain evidence="2 3">NSJ-38</strain>
    </source>
</reference>
<dbReference type="Proteomes" id="UP000515823">
    <property type="component" value="Chromosome"/>
</dbReference>
<protein>
    <recommendedName>
        <fullName evidence="1">DUF8052 domain-containing protein</fullName>
    </recommendedName>
</protein>
<name>A0A7G9G4G1_9FIRM</name>
<evidence type="ECO:0000313" key="2">
    <source>
        <dbReference type="EMBL" id="QNM05693.1"/>
    </source>
</evidence>
<dbReference type="KEGG" id="qdo:H9Q78_00530"/>
<dbReference type="RefSeq" id="WP_249302912.1">
    <property type="nucleotide sequence ID" value="NZ_CP060634.1"/>
</dbReference>
<evidence type="ECO:0000313" key="3">
    <source>
        <dbReference type="Proteomes" id="UP000515823"/>
    </source>
</evidence>
<dbReference type="Pfam" id="PF26226">
    <property type="entry name" value="DUF8052"/>
    <property type="match status" value="1"/>
</dbReference>
<keyword evidence="3" id="KW-1185">Reference proteome</keyword>
<feature type="domain" description="DUF8052" evidence="1">
    <location>
        <begin position="37"/>
        <end position="152"/>
    </location>
</feature>
<dbReference type="AlphaFoldDB" id="A0A7G9G4G1"/>